<reference evidence="2 3" key="1">
    <citation type="submission" date="2023-07" db="EMBL/GenBank/DDBJ databases">
        <title>Sorghum-associated microbial communities from plants grown in Nebraska, USA.</title>
        <authorList>
            <person name="Schachtman D."/>
        </authorList>
    </citation>
    <scope>NUCLEOTIDE SEQUENCE [LARGE SCALE GENOMIC DNA]</scope>
    <source>
        <strain evidence="2 3">BE198</strain>
    </source>
</reference>
<dbReference type="CDD" id="cd09113">
    <property type="entry name" value="PLDc_ymdC_like_2"/>
    <property type="match status" value="1"/>
</dbReference>
<gene>
    <name evidence="2" type="ORF">J2X06_000408</name>
</gene>
<dbReference type="SMART" id="SM00155">
    <property type="entry name" value="PLDc"/>
    <property type="match status" value="2"/>
</dbReference>
<protein>
    <submittedName>
        <fullName evidence="2">Cardiolipin synthase</fullName>
        <ecNumber evidence="2">2.7.8.-</ecNumber>
    </submittedName>
</protein>
<dbReference type="Proteomes" id="UP001251524">
    <property type="component" value="Unassembled WGS sequence"/>
</dbReference>
<proteinExistence type="predicted"/>
<dbReference type="CDD" id="cd09111">
    <property type="entry name" value="PLDc_ymdC_like_1"/>
    <property type="match status" value="1"/>
</dbReference>
<feature type="domain" description="PLD phosphodiesterase" evidence="1">
    <location>
        <begin position="174"/>
        <end position="201"/>
    </location>
</feature>
<dbReference type="InterPro" id="IPR025202">
    <property type="entry name" value="PLD-like_dom"/>
</dbReference>
<organism evidence="2 3">
    <name type="scientific">Lysobacter niastensis</name>
    <dbReference type="NCBI Taxonomy" id="380629"/>
    <lineage>
        <taxon>Bacteria</taxon>
        <taxon>Pseudomonadati</taxon>
        <taxon>Pseudomonadota</taxon>
        <taxon>Gammaproteobacteria</taxon>
        <taxon>Lysobacterales</taxon>
        <taxon>Lysobacteraceae</taxon>
        <taxon>Lysobacter</taxon>
    </lineage>
</organism>
<dbReference type="EC" id="2.7.8.-" evidence="2"/>
<dbReference type="GO" id="GO:0016740">
    <property type="term" value="F:transferase activity"/>
    <property type="evidence" value="ECO:0007669"/>
    <property type="project" value="UniProtKB-KW"/>
</dbReference>
<evidence type="ECO:0000313" key="2">
    <source>
        <dbReference type="EMBL" id="MDR7133224.1"/>
    </source>
</evidence>
<sequence length="521" mass="57087">MATVSASSRLHLLLLSAVLALLAASGCARLPPRGELPPEHALPVAHDAALDRAFLPRLEQHPGESGFRLVSDGVEAFALRGLSARYAERSLDVQYYIWHDDLTGWMLARELVRAADRGVRVRLLLDDMDARAHNFALAGLDAHPNIEVRLFNPFASRRGTASKLAEGMTAFSRINHRMHNKAWIADNRIAITGGRNVGDEYFAASEQINFVDTDYAVLGPAVAQLSDAFDRYWNSTAVYPVAVLSPELVTPQTLDKLRAGDADRRRQVAESAWAQSLADNAAVRRIQSGELDVHWTPRWQVLADDPLKALKAPDPKARSEVLRGFGQAMRDSTSTITLISPYFVPGDAGTTSLVDAVTDGRRVRIITNSLAANDVAAVHGGYSKYRERLVDGGVSLWELKPASGPGADKSLFGSSGASLHTKAAIMDAQTVFVGSFNLDPRSVSLNCEQGVLATHPALAEELGVIFERMTDGDRAWRVDRDAKGRLQWRDGVRTEHRDPDASLSRRITARLLRWLPLDSQL</sequence>
<dbReference type="SUPFAM" id="SSF56024">
    <property type="entry name" value="Phospholipase D/nuclease"/>
    <property type="match status" value="2"/>
</dbReference>
<dbReference type="RefSeq" id="WP_310057620.1">
    <property type="nucleotide sequence ID" value="NZ_JAVDVY010000001.1"/>
</dbReference>
<dbReference type="InterPro" id="IPR001736">
    <property type="entry name" value="PLipase_D/transphosphatidylase"/>
</dbReference>
<evidence type="ECO:0000259" key="1">
    <source>
        <dbReference type="PROSITE" id="PS50035"/>
    </source>
</evidence>
<evidence type="ECO:0000313" key="3">
    <source>
        <dbReference type="Proteomes" id="UP001251524"/>
    </source>
</evidence>
<accession>A0ABU1W6X3</accession>
<dbReference type="PANTHER" id="PTHR21248:SF12">
    <property type="entry name" value="CARDIOLIPIN SYNTHASE C"/>
    <property type="match status" value="1"/>
</dbReference>
<keyword evidence="3" id="KW-1185">Reference proteome</keyword>
<dbReference type="PROSITE" id="PS50035">
    <property type="entry name" value="PLD"/>
    <property type="match status" value="2"/>
</dbReference>
<comment type="caution">
    <text evidence="2">The sequence shown here is derived from an EMBL/GenBank/DDBJ whole genome shotgun (WGS) entry which is preliminary data.</text>
</comment>
<dbReference type="EMBL" id="JAVDVY010000001">
    <property type="protein sequence ID" value="MDR7133224.1"/>
    <property type="molecule type" value="Genomic_DNA"/>
</dbReference>
<dbReference type="PANTHER" id="PTHR21248">
    <property type="entry name" value="CARDIOLIPIN SYNTHASE"/>
    <property type="match status" value="1"/>
</dbReference>
<dbReference type="Gene3D" id="3.30.870.10">
    <property type="entry name" value="Endonuclease Chain A"/>
    <property type="match status" value="2"/>
</dbReference>
<keyword evidence="2" id="KW-0808">Transferase</keyword>
<feature type="domain" description="PLD phosphodiesterase" evidence="1">
    <location>
        <begin position="415"/>
        <end position="442"/>
    </location>
</feature>
<name>A0ABU1W6X3_9GAMM</name>
<dbReference type="Pfam" id="PF13091">
    <property type="entry name" value="PLDc_2"/>
    <property type="match status" value="2"/>
</dbReference>